<comment type="caution">
    <text evidence="1">The sequence shown here is derived from an EMBL/GenBank/DDBJ whole genome shotgun (WGS) entry which is preliminary data.</text>
</comment>
<dbReference type="EMBL" id="BLXU01000001">
    <property type="protein sequence ID" value="GFO50891.1"/>
    <property type="molecule type" value="Genomic_DNA"/>
</dbReference>
<protein>
    <recommendedName>
        <fullName evidence="3">Calcineurin-like phosphoesterase domain-containing protein</fullName>
    </recommendedName>
</protein>
<evidence type="ECO:0000313" key="2">
    <source>
        <dbReference type="Proteomes" id="UP000504756"/>
    </source>
</evidence>
<accession>A0A6L2ZT61</accession>
<dbReference type="Proteomes" id="UP000504756">
    <property type="component" value="Unassembled WGS sequence"/>
</dbReference>
<dbReference type="SUPFAM" id="SSF56300">
    <property type="entry name" value="Metallo-dependent phosphatases"/>
    <property type="match status" value="1"/>
</dbReference>
<organism evidence="1 2">
    <name type="scientific">Lactococcus garvieae</name>
    <dbReference type="NCBI Taxonomy" id="1363"/>
    <lineage>
        <taxon>Bacteria</taxon>
        <taxon>Bacillati</taxon>
        <taxon>Bacillota</taxon>
        <taxon>Bacilli</taxon>
        <taxon>Lactobacillales</taxon>
        <taxon>Streptococcaceae</taxon>
        <taxon>Lactococcus</taxon>
    </lineage>
</organism>
<gene>
    <name evidence="1" type="ORF">ikelab_01660</name>
</gene>
<evidence type="ECO:0000313" key="1">
    <source>
        <dbReference type="EMBL" id="GFO50891.1"/>
    </source>
</evidence>
<reference evidence="1 2" key="1">
    <citation type="submission" date="2020-06" db="EMBL/GenBank/DDBJ databases">
        <title>Draft genome sequence of Lactic acid bacteria from Okinawan-style tofu.</title>
        <authorList>
            <person name="Takara I."/>
            <person name="Ikematsu S."/>
        </authorList>
    </citation>
    <scope>NUCLEOTIDE SEQUENCE [LARGE SCALE GENOMIC DNA]</scope>
    <source>
        <strain evidence="2">lg38</strain>
    </source>
</reference>
<proteinExistence type="predicted"/>
<name>A0A6L2ZT61_9LACT</name>
<evidence type="ECO:0008006" key="3">
    <source>
        <dbReference type="Google" id="ProtNLM"/>
    </source>
</evidence>
<sequence>MGRRFNKLNDLRKLENLEKEIYYFEKMLKENDSSDHLKKYYKEILQEINEEVRSLKKTLDVSVVENKITTYNGLNELFESFPENRRRKVNKIMQRGDYFNLVYNLKEEKMTIQKKNEIVYSTIPYDTGRNYIQRAAILTLLYPDSTKEYLIKHKANLIKYIKQSLWEAKKSSSLQGKKTSDLAEKYYKEIFEHPIFMMQVLGRMLQHDETGPLSANLAGKFLYDINLNTGITGYLFEFLKFVIETTRELPVATDGERVTLIENFKNHELTNSIYGQVYLSAYSKLDLKLLPERTQIEISKELMTIDNYIPDTSAPMLRSQIGSALHNVRKNYIAHSIYPSILEPMFDNVLPTRNNNLINVVSDIHSRDGSLPFQNDNFNILAGDLSDSNAKDENLKGLIVIGNHELSDTVKLNNNDDFDRFKIYFKEKIFQAGKGGDFKTIEKVFESHASEINEFLYDKQLDDFDRFRELFWFKLLLLYPDASWPYIPVGDSPFYEVVKNKIVNHFPKMSILNNEFLYYKGIRYIGLTVPVALVKRKIEAQKFMCSTLKKVFDEDSTTPTVIVSHAPLFNELSMLSPKSKSYNSGNKCSLEELQNIFEKNNIIGVIHGHHHIPASKGREKIVDFAGKKLFVVCSIYSKINTGLELQNLINRNMKENQVKHLESNKKALVLKKEVNIYDYNTPIEEIPNLYRERKGGKIKFTVEKTIKGKRFRKRFDEINLAIDYLNKLNQSTSVK</sequence>
<dbReference type="AlphaFoldDB" id="A0A6L2ZT61"/>
<dbReference type="InterPro" id="IPR029052">
    <property type="entry name" value="Metallo-depent_PP-like"/>
</dbReference>